<dbReference type="InterPro" id="IPR010982">
    <property type="entry name" value="Lambda_DNA-bd_dom_sf"/>
</dbReference>
<organism evidence="2 3">
    <name type="scientific">Aurantimonas aggregata</name>
    <dbReference type="NCBI Taxonomy" id="2047720"/>
    <lineage>
        <taxon>Bacteria</taxon>
        <taxon>Pseudomonadati</taxon>
        <taxon>Pseudomonadota</taxon>
        <taxon>Alphaproteobacteria</taxon>
        <taxon>Hyphomicrobiales</taxon>
        <taxon>Aurantimonadaceae</taxon>
        <taxon>Aurantimonas</taxon>
    </lineage>
</organism>
<dbReference type="Pfam" id="PF01381">
    <property type="entry name" value="HTH_3"/>
    <property type="match status" value="1"/>
</dbReference>
<gene>
    <name evidence="2" type="ORF">GTW51_10145</name>
</gene>
<dbReference type="EMBL" id="JAAAMJ010000006">
    <property type="protein sequence ID" value="NDV87062.1"/>
    <property type="molecule type" value="Genomic_DNA"/>
</dbReference>
<sequence>MNAQSPLFQIEAKRLAAGVSREQLAGLAGVSEKHYRRLVNAGVTPRPAMLAKLRAAAGRLGRAAAQPDEHSRLVRTCFFAALALVCHRAGEDPAEVRRHDPSRRATNDPAWLKAADFRRRAIAVVNQGLNVRAAEIARALELTPAAICVAMKAVEDQRDADPALDAELEQLASLMSGGEW</sequence>
<feature type="domain" description="HTH cro/C1-type" evidence="1">
    <location>
        <begin position="10"/>
        <end position="53"/>
    </location>
</feature>
<dbReference type="SUPFAM" id="SSF47413">
    <property type="entry name" value="lambda repressor-like DNA-binding domains"/>
    <property type="match status" value="1"/>
</dbReference>
<proteinExistence type="predicted"/>
<keyword evidence="3" id="KW-1185">Reference proteome</keyword>
<dbReference type="GO" id="GO:0003677">
    <property type="term" value="F:DNA binding"/>
    <property type="evidence" value="ECO:0007669"/>
    <property type="project" value="InterPro"/>
</dbReference>
<name>A0A6L9MHP2_9HYPH</name>
<evidence type="ECO:0000313" key="2">
    <source>
        <dbReference type="EMBL" id="NDV87062.1"/>
    </source>
</evidence>
<comment type="caution">
    <text evidence="2">The sequence shown here is derived from an EMBL/GenBank/DDBJ whole genome shotgun (WGS) entry which is preliminary data.</text>
</comment>
<dbReference type="InterPro" id="IPR001387">
    <property type="entry name" value="Cro/C1-type_HTH"/>
</dbReference>
<dbReference type="RefSeq" id="WP_163043819.1">
    <property type="nucleotide sequence ID" value="NZ_JAAAMJ010000006.1"/>
</dbReference>
<dbReference type="PROSITE" id="PS50943">
    <property type="entry name" value="HTH_CROC1"/>
    <property type="match status" value="1"/>
</dbReference>
<protein>
    <submittedName>
        <fullName evidence="2">Helix-turn-helix domain-containing protein</fullName>
    </submittedName>
</protein>
<dbReference type="AlphaFoldDB" id="A0A6L9MHP2"/>
<evidence type="ECO:0000313" key="3">
    <source>
        <dbReference type="Proteomes" id="UP000476332"/>
    </source>
</evidence>
<dbReference type="Proteomes" id="UP000476332">
    <property type="component" value="Unassembled WGS sequence"/>
</dbReference>
<reference evidence="2 3" key="1">
    <citation type="submission" date="2020-01" db="EMBL/GenBank/DDBJ databases">
        <title>Genomes of bacteria type strains.</title>
        <authorList>
            <person name="Chen J."/>
            <person name="Zhu S."/>
            <person name="Chen J."/>
        </authorList>
    </citation>
    <scope>NUCLEOTIDE SEQUENCE [LARGE SCALE GENOMIC DNA]</scope>
    <source>
        <strain evidence="2 3">KCTC 52919</strain>
    </source>
</reference>
<dbReference type="Gene3D" id="1.10.260.40">
    <property type="entry name" value="lambda repressor-like DNA-binding domains"/>
    <property type="match status" value="1"/>
</dbReference>
<accession>A0A6L9MHP2</accession>
<evidence type="ECO:0000259" key="1">
    <source>
        <dbReference type="PROSITE" id="PS50943"/>
    </source>
</evidence>
<dbReference type="CDD" id="cd00093">
    <property type="entry name" value="HTH_XRE"/>
    <property type="match status" value="1"/>
</dbReference>